<comment type="caution">
    <text evidence="9">The sequence shown here is derived from an EMBL/GenBank/DDBJ whole genome shotgun (WGS) entry which is preliminary data.</text>
</comment>
<feature type="domain" description="Tyr recombinase" evidence="7">
    <location>
        <begin position="181"/>
        <end position="390"/>
    </location>
</feature>
<dbReference type="PANTHER" id="PTHR30349">
    <property type="entry name" value="PHAGE INTEGRASE-RELATED"/>
    <property type="match status" value="1"/>
</dbReference>
<dbReference type="InterPro" id="IPR002104">
    <property type="entry name" value="Integrase_catalytic"/>
</dbReference>
<dbReference type="InterPro" id="IPR044068">
    <property type="entry name" value="CB"/>
</dbReference>
<organism evidence="9 10">
    <name type="scientific">Magnetospirillum aberrantis SpK</name>
    <dbReference type="NCBI Taxonomy" id="908842"/>
    <lineage>
        <taxon>Bacteria</taxon>
        <taxon>Pseudomonadati</taxon>
        <taxon>Pseudomonadota</taxon>
        <taxon>Alphaproteobacteria</taxon>
        <taxon>Rhodospirillales</taxon>
        <taxon>Rhodospirillaceae</taxon>
        <taxon>Magnetospirillum</taxon>
    </lineage>
</organism>
<dbReference type="Proteomes" id="UP000480684">
    <property type="component" value="Unassembled WGS sequence"/>
</dbReference>
<feature type="compositionally biased region" description="Basic and acidic residues" evidence="6">
    <location>
        <begin position="409"/>
        <end position="424"/>
    </location>
</feature>
<feature type="region of interest" description="Disordered" evidence="6">
    <location>
        <begin position="404"/>
        <end position="442"/>
    </location>
</feature>
<dbReference type="SUPFAM" id="SSF56349">
    <property type="entry name" value="DNA breaking-rejoining enzymes"/>
    <property type="match status" value="1"/>
</dbReference>
<reference evidence="9 10" key="1">
    <citation type="submission" date="2020-02" db="EMBL/GenBank/DDBJ databases">
        <authorList>
            <person name="Dziuba M."/>
            <person name="Kuznetsov B."/>
            <person name="Mardanov A."/>
            <person name="Ravin N."/>
            <person name="Grouzdev D."/>
        </authorList>
    </citation>
    <scope>NUCLEOTIDE SEQUENCE [LARGE SCALE GENOMIC DNA]</scope>
    <source>
        <strain evidence="9 10">SpK</strain>
    </source>
</reference>
<keyword evidence="2" id="KW-0229">DNA integration</keyword>
<dbReference type="Pfam" id="PF14659">
    <property type="entry name" value="Phage_int_SAM_3"/>
    <property type="match status" value="1"/>
</dbReference>
<name>A0A7C9UXC7_9PROT</name>
<keyword evidence="3 5" id="KW-0238">DNA-binding</keyword>
<dbReference type="GO" id="GO:0006310">
    <property type="term" value="P:DNA recombination"/>
    <property type="evidence" value="ECO:0007669"/>
    <property type="project" value="UniProtKB-KW"/>
</dbReference>
<dbReference type="GO" id="GO:0015074">
    <property type="term" value="P:DNA integration"/>
    <property type="evidence" value="ECO:0007669"/>
    <property type="project" value="UniProtKB-KW"/>
</dbReference>
<accession>A0A7C9UXC7</accession>
<dbReference type="InterPro" id="IPR050090">
    <property type="entry name" value="Tyrosine_recombinase_XerCD"/>
</dbReference>
<dbReference type="GO" id="GO:0003677">
    <property type="term" value="F:DNA binding"/>
    <property type="evidence" value="ECO:0007669"/>
    <property type="project" value="UniProtKB-UniRule"/>
</dbReference>
<evidence type="ECO:0000256" key="2">
    <source>
        <dbReference type="ARBA" id="ARBA00022908"/>
    </source>
</evidence>
<dbReference type="Gene3D" id="1.10.443.10">
    <property type="entry name" value="Intergrase catalytic core"/>
    <property type="match status" value="1"/>
</dbReference>
<sequence length="442" mass="50439">MPRRIDDPWRKLRDGNVVLKIRKGSSYWQAHLKVRGEWIRLSTGKTDIRDAGQWACDQYDDMMYRVRHKQVPRTKLIRDATAQYIQDLESSNLVSADDYRRTIKKWIDPHLGGKKLDEISPQDIIGWNAWKRLQHGKPFSKSTVTSHNACLSNVFKTAVRYGWMNEWQVPKLVNDGEPGMRRPHFDEDEIAPLLVKMWDLIPEGRKQKTREIRQLLYYYVSILLLTGARPGKELDNLRWRQVDLAWEREGQKFVKIIITAGKTIKYSRVRQRAITAPAGVAAPPFKALMAWQGPGKDDDDFVFRLPDGSRIGNMQSSFRTVLEKIDMLYDKGDPPTRRTLYSFRHSYATTQIVHGTMSLIELATHMGTSVAMLEQHYAHLGPLAIAPKVAANAVLISPHVAAGAFNDGQPHDTSKKRQKPETRKASPAIPKSLAAALAEKED</sequence>
<dbReference type="PROSITE" id="PS51898">
    <property type="entry name" value="TYR_RECOMBINASE"/>
    <property type="match status" value="1"/>
</dbReference>
<dbReference type="InterPro" id="IPR011010">
    <property type="entry name" value="DNA_brk_join_enz"/>
</dbReference>
<dbReference type="InterPro" id="IPR013762">
    <property type="entry name" value="Integrase-like_cat_sf"/>
</dbReference>
<evidence type="ECO:0000256" key="4">
    <source>
        <dbReference type="ARBA" id="ARBA00023172"/>
    </source>
</evidence>
<dbReference type="InterPro" id="IPR010998">
    <property type="entry name" value="Integrase_recombinase_N"/>
</dbReference>
<evidence type="ECO:0000259" key="8">
    <source>
        <dbReference type="PROSITE" id="PS51900"/>
    </source>
</evidence>
<evidence type="ECO:0000256" key="1">
    <source>
        <dbReference type="ARBA" id="ARBA00008857"/>
    </source>
</evidence>
<dbReference type="InterPro" id="IPR004107">
    <property type="entry name" value="Integrase_SAM-like_N"/>
</dbReference>
<evidence type="ECO:0000313" key="9">
    <source>
        <dbReference type="EMBL" id="NFV80970.1"/>
    </source>
</evidence>
<evidence type="ECO:0000256" key="5">
    <source>
        <dbReference type="PROSITE-ProRule" id="PRU01248"/>
    </source>
</evidence>
<keyword evidence="10" id="KW-1185">Reference proteome</keyword>
<comment type="similarity">
    <text evidence="1">Belongs to the 'phage' integrase family.</text>
</comment>
<dbReference type="Gene3D" id="1.10.150.130">
    <property type="match status" value="1"/>
</dbReference>
<protein>
    <recommendedName>
        <fullName evidence="11">Tyrosine-type recombinase/integrase</fullName>
    </recommendedName>
</protein>
<keyword evidence="4" id="KW-0233">DNA recombination</keyword>
<gene>
    <name evidence="9" type="ORF">G4223_12705</name>
</gene>
<evidence type="ECO:0000256" key="6">
    <source>
        <dbReference type="SAM" id="MobiDB-lite"/>
    </source>
</evidence>
<evidence type="ECO:0008006" key="11">
    <source>
        <dbReference type="Google" id="ProtNLM"/>
    </source>
</evidence>
<evidence type="ECO:0000313" key="10">
    <source>
        <dbReference type="Proteomes" id="UP000480684"/>
    </source>
</evidence>
<dbReference type="EMBL" id="JAAIYP010000038">
    <property type="protein sequence ID" value="NFV80970.1"/>
    <property type="molecule type" value="Genomic_DNA"/>
</dbReference>
<dbReference type="PROSITE" id="PS51900">
    <property type="entry name" value="CB"/>
    <property type="match status" value="1"/>
</dbReference>
<dbReference type="PANTHER" id="PTHR30349:SF41">
    <property type="entry name" value="INTEGRASE_RECOMBINASE PROTEIN MJ0367-RELATED"/>
    <property type="match status" value="1"/>
</dbReference>
<dbReference type="AlphaFoldDB" id="A0A7C9UXC7"/>
<evidence type="ECO:0000256" key="3">
    <source>
        <dbReference type="ARBA" id="ARBA00023125"/>
    </source>
</evidence>
<feature type="domain" description="Core-binding (CB)" evidence="8">
    <location>
        <begin position="79"/>
        <end position="159"/>
    </location>
</feature>
<evidence type="ECO:0000259" key="7">
    <source>
        <dbReference type="PROSITE" id="PS51898"/>
    </source>
</evidence>
<dbReference type="RefSeq" id="WP_163680140.1">
    <property type="nucleotide sequence ID" value="NZ_JAAIYP010000038.1"/>
</dbReference>
<proteinExistence type="inferred from homology"/>